<keyword evidence="5" id="KW-1015">Disulfide bond</keyword>
<dbReference type="GO" id="GO:0016020">
    <property type="term" value="C:membrane"/>
    <property type="evidence" value="ECO:0007669"/>
    <property type="project" value="InterPro"/>
</dbReference>
<evidence type="ECO:0000256" key="3">
    <source>
        <dbReference type="ARBA" id="ARBA00022837"/>
    </source>
</evidence>
<sequence length="1232" mass="128448">MKFIFNKSYLIKLVLLVILPISASFGQDTYVDNFGTVSYANNNGTQNWATNWVETDNGSVNSGRIRITGGRLRFEDITRNSQQIIRSADLSSASSAILSFDWQTVGLDGSGGSTSSELLTVQISSDGVNFTTIGNLAGNQTNSFSADISAFLSATTTIRFINLSTWNFGDWEAGEFVFIDNLSIETNLFMISNGTTVNTCSGTFVDSGGTNGNYSNFEDITYTICPDVVGANVSITFTQFNVEDNFDFLRIFDGASTASPLIGIFDNGNSPNGTTISSTTGCLTFRFTSDFIFNFSGWEATISCSATTPQLAISDITVNENAGTADLTVSHSGGNAAGAFTVAYSTANNSANTPADYTATSSTIAFSGTSAENQTLTVPIPIVDDNFAEATESFFVNLGAIMGDPSITISDGQGEITINDDDNASIAINDVTVNEGDGTATFTITLSGANLAGGFSVPYTLVNGSATNPADYTTVGATPSPINFAGNINETQQITIPIVDDTDIEGNHNFFVNLGTVSNPLVTTSDNQGEGTIEDNDAAISIDNISVNENAGTATFTVTHVGPDTTGPFAVSFTTANNTATAGSDYTTNTGTLNFSGTSGDTESITVTILDDISVEGNETYFINFTSVSNPLVDITDQGIGTIVDVEIENPRPYEERITINVRGNFDMIGNTNLICTANCPGTPTSNNPSVVMGYASIDGTTINSSSANLTLPPGATVAWAGLYWGGSYNSTFGGITNPDPSLSLQQVQFREPGAGTYTAVNANLTNIETGSFAGWNTFMSFADVTSIVQASGSGSYTVADIPLITGSAFTGPFGGWTMVIIYEDPSDITRSVSIWDGFDFFGFGANDSFTVTGLLTPSTGAFDTDAGYFGMDGDSGGFTGDFVAINGNTLSNALNPANNTLNSTISKFGVDVGGRNPNQSFNWGIDADIFDATGFVPNNATTLNVDLGSASEGIWGGVFAVSTEVAFPAVASKNFSPATIGYGEESTVTITLENPATGVDLTNLSLTDNLPSGMTISTSPDGTSSCGGTITAVSGSDNFSISGVNLPAGNTCTFTFDVIGTLAGSLSNTVSSGDITNDQNIPLAGTTTGILNVVIRSVITNRRITYRVNRGSTTTSSVPTGTLTTDLSINNFDDGQNSAFSPYQLQVQNTTATPFNYEIYIQNVPYASIPGLNLGNHTLITTDNGDGTFNYLFTSTMALGAFQNTIISGSGAAPSPQGTGPACGCVSFYKL</sequence>
<dbReference type="InterPro" id="IPR000859">
    <property type="entry name" value="CUB_dom"/>
</dbReference>
<name>A0A554VIH5_9FLAO</name>
<keyword evidence="4" id="KW-0813">Transport</keyword>
<keyword evidence="2" id="KW-0677">Repeat</keyword>
<dbReference type="SUPFAM" id="SSF141072">
    <property type="entry name" value="CalX-like"/>
    <property type="match status" value="3"/>
</dbReference>
<dbReference type="InterPro" id="IPR003644">
    <property type="entry name" value="Calx_beta"/>
</dbReference>
<gene>
    <name evidence="8" type="ORF">FOF46_15460</name>
</gene>
<dbReference type="PANTHER" id="PTHR11878:SF65">
    <property type="entry name" value="NA_CA-EXCHANGE PROTEIN, ISOFORM G"/>
    <property type="match status" value="1"/>
</dbReference>
<evidence type="ECO:0000259" key="7">
    <source>
        <dbReference type="PROSITE" id="PS01180"/>
    </source>
</evidence>
<evidence type="ECO:0000313" key="9">
    <source>
        <dbReference type="Proteomes" id="UP000318833"/>
    </source>
</evidence>
<dbReference type="Proteomes" id="UP000318833">
    <property type="component" value="Unassembled WGS sequence"/>
</dbReference>
<evidence type="ECO:0000256" key="6">
    <source>
        <dbReference type="SAM" id="SignalP"/>
    </source>
</evidence>
<dbReference type="InterPro" id="IPR057693">
    <property type="entry name" value="DUF7933"/>
</dbReference>
<keyword evidence="3" id="KW-0106">Calcium</keyword>
<feature type="signal peptide" evidence="6">
    <location>
        <begin position="1"/>
        <end position="26"/>
    </location>
</feature>
<feature type="domain" description="CUB" evidence="7">
    <location>
        <begin position="192"/>
        <end position="305"/>
    </location>
</feature>
<evidence type="ECO:0000256" key="4">
    <source>
        <dbReference type="ARBA" id="ARBA00023065"/>
    </source>
</evidence>
<dbReference type="InterPro" id="IPR051171">
    <property type="entry name" value="CaCA"/>
</dbReference>
<protein>
    <submittedName>
        <fullName evidence="8">DUF11 domain-containing protein</fullName>
    </submittedName>
</protein>
<proteinExistence type="predicted"/>
<evidence type="ECO:0000256" key="2">
    <source>
        <dbReference type="ARBA" id="ARBA00022737"/>
    </source>
</evidence>
<dbReference type="InterPro" id="IPR038081">
    <property type="entry name" value="CalX-like_sf"/>
</dbReference>
<dbReference type="PANTHER" id="PTHR11878">
    <property type="entry name" value="SODIUM/CALCIUM EXCHANGER"/>
    <property type="match status" value="1"/>
</dbReference>
<evidence type="ECO:0000313" key="8">
    <source>
        <dbReference type="EMBL" id="TSE07444.1"/>
    </source>
</evidence>
<evidence type="ECO:0000256" key="1">
    <source>
        <dbReference type="ARBA" id="ARBA00022729"/>
    </source>
</evidence>
<dbReference type="AlphaFoldDB" id="A0A554VIH5"/>
<organism evidence="8 9">
    <name type="scientific">Aquimarina algiphila</name>
    <dbReference type="NCBI Taxonomy" id="2047982"/>
    <lineage>
        <taxon>Bacteria</taxon>
        <taxon>Pseudomonadati</taxon>
        <taxon>Bacteroidota</taxon>
        <taxon>Flavobacteriia</taxon>
        <taxon>Flavobacteriales</taxon>
        <taxon>Flavobacteriaceae</taxon>
        <taxon>Aquimarina</taxon>
    </lineage>
</organism>
<dbReference type="SMART" id="SM00237">
    <property type="entry name" value="Calx_beta"/>
    <property type="match status" value="3"/>
</dbReference>
<keyword evidence="9" id="KW-1185">Reference proteome</keyword>
<comment type="caution">
    <text evidence="8">The sequence shown here is derived from an EMBL/GenBank/DDBJ whole genome shotgun (WGS) entry which is preliminary data.</text>
</comment>
<dbReference type="InterPro" id="IPR035914">
    <property type="entry name" value="Sperma_CUB_dom_sf"/>
</dbReference>
<dbReference type="GO" id="GO:0007154">
    <property type="term" value="P:cell communication"/>
    <property type="evidence" value="ECO:0007669"/>
    <property type="project" value="InterPro"/>
</dbReference>
<feature type="chain" id="PRO_5022127729" evidence="6">
    <location>
        <begin position="27"/>
        <end position="1232"/>
    </location>
</feature>
<dbReference type="GO" id="GO:0030001">
    <property type="term" value="P:metal ion transport"/>
    <property type="evidence" value="ECO:0007669"/>
    <property type="project" value="TreeGrafter"/>
</dbReference>
<dbReference type="PROSITE" id="PS01180">
    <property type="entry name" value="CUB"/>
    <property type="match status" value="1"/>
</dbReference>
<evidence type="ECO:0000256" key="5">
    <source>
        <dbReference type="ARBA" id="ARBA00023157"/>
    </source>
</evidence>
<dbReference type="Gene3D" id="2.60.40.2030">
    <property type="match status" value="3"/>
</dbReference>
<dbReference type="SMART" id="SM00042">
    <property type="entry name" value="CUB"/>
    <property type="match status" value="1"/>
</dbReference>
<dbReference type="RefSeq" id="WP_143917078.1">
    <property type="nucleotide sequence ID" value="NZ_CANMIK010000038.1"/>
</dbReference>
<dbReference type="Pfam" id="PF03160">
    <property type="entry name" value="Calx-beta"/>
    <property type="match status" value="3"/>
</dbReference>
<dbReference type="CDD" id="cd00041">
    <property type="entry name" value="CUB"/>
    <property type="match status" value="1"/>
</dbReference>
<keyword evidence="1 6" id="KW-0732">Signal</keyword>
<dbReference type="EMBL" id="VLNR01000032">
    <property type="protein sequence ID" value="TSE07444.1"/>
    <property type="molecule type" value="Genomic_DNA"/>
</dbReference>
<keyword evidence="4" id="KW-0406">Ion transport</keyword>
<accession>A0A554VIH5</accession>
<dbReference type="OrthoDB" id="1140688at2"/>
<reference evidence="8 9" key="1">
    <citation type="submission" date="2019-07" db="EMBL/GenBank/DDBJ databases">
        <title>The draft genome sequence of Aquimarina algiphila M91.</title>
        <authorList>
            <person name="Meng X."/>
        </authorList>
    </citation>
    <scope>NUCLEOTIDE SEQUENCE [LARGE SCALE GENOMIC DNA]</scope>
    <source>
        <strain evidence="8 9">M91</strain>
    </source>
</reference>
<dbReference type="Gene3D" id="2.60.120.290">
    <property type="entry name" value="Spermadhesin, CUB domain"/>
    <property type="match status" value="1"/>
</dbReference>
<dbReference type="SUPFAM" id="SSF49854">
    <property type="entry name" value="Spermadhesin, CUB domain"/>
    <property type="match status" value="1"/>
</dbReference>
<dbReference type="Pfam" id="PF00431">
    <property type="entry name" value="CUB"/>
    <property type="match status" value="1"/>
</dbReference>
<dbReference type="Pfam" id="PF25564">
    <property type="entry name" value="DUF7933"/>
    <property type="match status" value="1"/>
</dbReference>